<dbReference type="InParanoid" id="B3N0H4"/>
<dbReference type="GeneID" id="6504519"/>
<name>B3N0H4_DROAN</name>
<keyword evidence="3" id="KW-1185">Reference proteome</keyword>
<evidence type="ECO:0000313" key="2">
    <source>
        <dbReference type="EMBL" id="EDV38378.1"/>
    </source>
</evidence>
<dbReference type="OMA" id="KPMRRSP"/>
<evidence type="ECO:0000256" key="1">
    <source>
        <dbReference type="SAM" id="MobiDB-lite"/>
    </source>
</evidence>
<evidence type="ECO:0000313" key="3">
    <source>
        <dbReference type="Proteomes" id="UP000007801"/>
    </source>
</evidence>
<feature type="region of interest" description="Disordered" evidence="1">
    <location>
        <begin position="1"/>
        <end position="120"/>
    </location>
</feature>
<feature type="compositionally biased region" description="Basic residues" evidence="1">
    <location>
        <begin position="58"/>
        <end position="67"/>
    </location>
</feature>
<feature type="compositionally biased region" description="Low complexity" evidence="1">
    <location>
        <begin position="94"/>
        <end position="103"/>
    </location>
</feature>
<dbReference type="OrthoDB" id="7873253at2759"/>
<organism evidence="2 3">
    <name type="scientific">Drosophila ananassae</name>
    <name type="common">Fruit fly</name>
    <dbReference type="NCBI Taxonomy" id="7217"/>
    <lineage>
        <taxon>Eukaryota</taxon>
        <taxon>Metazoa</taxon>
        <taxon>Ecdysozoa</taxon>
        <taxon>Arthropoda</taxon>
        <taxon>Hexapoda</taxon>
        <taxon>Insecta</taxon>
        <taxon>Pterygota</taxon>
        <taxon>Neoptera</taxon>
        <taxon>Endopterygota</taxon>
        <taxon>Diptera</taxon>
        <taxon>Brachycera</taxon>
        <taxon>Muscomorpha</taxon>
        <taxon>Ephydroidea</taxon>
        <taxon>Drosophilidae</taxon>
        <taxon>Drosophila</taxon>
        <taxon>Sophophora</taxon>
    </lineage>
</organism>
<accession>B3N0H4</accession>
<reference evidence="2 3" key="1">
    <citation type="journal article" date="2007" name="Nature">
        <title>Evolution of genes and genomes on the Drosophila phylogeny.</title>
        <authorList>
            <consortium name="Drosophila 12 Genomes Consortium"/>
            <person name="Clark A.G."/>
            <person name="Eisen M.B."/>
            <person name="Smith D.R."/>
            <person name="Bergman C.M."/>
            <person name="Oliver B."/>
            <person name="Markow T.A."/>
            <person name="Kaufman T.C."/>
            <person name="Kellis M."/>
            <person name="Gelbart W."/>
            <person name="Iyer V.N."/>
            <person name="Pollard D.A."/>
            <person name="Sackton T.B."/>
            <person name="Larracuente A.M."/>
            <person name="Singh N.D."/>
            <person name="Abad J.P."/>
            <person name="Abt D.N."/>
            <person name="Adryan B."/>
            <person name="Aguade M."/>
            <person name="Akashi H."/>
            <person name="Anderson W.W."/>
            <person name="Aquadro C.F."/>
            <person name="Ardell D.H."/>
            <person name="Arguello R."/>
            <person name="Artieri C.G."/>
            <person name="Barbash D.A."/>
            <person name="Barker D."/>
            <person name="Barsanti P."/>
            <person name="Batterham P."/>
            <person name="Batzoglou S."/>
            <person name="Begun D."/>
            <person name="Bhutkar A."/>
            <person name="Blanco E."/>
            <person name="Bosak S.A."/>
            <person name="Bradley R.K."/>
            <person name="Brand A.D."/>
            <person name="Brent M.R."/>
            <person name="Brooks A.N."/>
            <person name="Brown R.H."/>
            <person name="Butlin R.K."/>
            <person name="Caggese C."/>
            <person name="Calvi B.R."/>
            <person name="Bernardo de Carvalho A."/>
            <person name="Caspi A."/>
            <person name="Castrezana S."/>
            <person name="Celniker S.E."/>
            <person name="Chang J.L."/>
            <person name="Chapple C."/>
            <person name="Chatterji S."/>
            <person name="Chinwalla A."/>
            <person name="Civetta A."/>
            <person name="Clifton S.W."/>
            <person name="Comeron J.M."/>
            <person name="Costello J.C."/>
            <person name="Coyne J.A."/>
            <person name="Daub J."/>
            <person name="David R.G."/>
            <person name="Delcher A.L."/>
            <person name="Delehaunty K."/>
            <person name="Do C.B."/>
            <person name="Ebling H."/>
            <person name="Edwards K."/>
            <person name="Eickbush T."/>
            <person name="Evans J.D."/>
            <person name="Filipski A."/>
            <person name="Findeiss S."/>
            <person name="Freyhult E."/>
            <person name="Fulton L."/>
            <person name="Fulton R."/>
            <person name="Garcia A.C."/>
            <person name="Gardiner A."/>
            <person name="Garfield D.A."/>
            <person name="Garvin B.E."/>
            <person name="Gibson G."/>
            <person name="Gilbert D."/>
            <person name="Gnerre S."/>
            <person name="Godfrey J."/>
            <person name="Good R."/>
            <person name="Gotea V."/>
            <person name="Gravely B."/>
            <person name="Greenberg A.J."/>
            <person name="Griffiths-Jones S."/>
            <person name="Gross S."/>
            <person name="Guigo R."/>
            <person name="Gustafson E.A."/>
            <person name="Haerty W."/>
            <person name="Hahn M.W."/>
            <person name="Halligan D.L."/>
            <person name="Halpern A.L."/>
            <person name="Halter G.M."/>
            <person name="Han M.V."/>
            <person name="Heger A."/>
            <person name="Hillier L."/>
            <person name="Hinrichs A.S."/>
            <person name="Holmes I."/>
            <person name="Hoskins R.A."/>
            <person name="Hubisz M.J."/>
            <person name="Hultmark D."/>
            <person name="Huntley M.A."/>
            <person name="Jaffe D.B."/>
            <person name="Jagadeeshan S."/>
            <person name="Jeck W.R."/>
            <person name="Johnson J."/>
            <person name="Jones C.D."/>
            <person name="Jordan W.C."/>
            <person name="Karpen G.H."/>
            <person name="Kataoka E."/>
            <person name="Keightley P.D."/>
            <person name="Kheradpour P."/>
            <person name="Kirkness E.F."/>
            <person name="Koerich L.B."/>
            <person name="Kristiansen K."/>
            <person name="Kudrna D."/>
            <person name="Kulathinal R.J."/>
            <person name="Kumar S."/>
            <person name="Kwok R."/>
            <person name="Lander E."/>
            <person name="Langley C.H."/>
            <person name="Lapoint R."/>
            <person name="Lazzaro B.P."/>
            <person name="Lee S.J."/>
            <person name="Levesque L."/>
            <person name="Li R."/>
            <person name="Lin C.F."/>
            <person name="Lin M.F."/>
            <person name="Lindblad-Toh K."/>
            <person name="Llopart A."/>
            <person name="Long M."/>
            <person name="Low L."/>
            <person name="Lozovsky E."/>
            <person name="Lu J."/>
            <person name="Luo M."/>
            <person name="Machado C.A."/>
            <person name="Makalowski W."/>
            <person name="Marzo M."/>
            <person name="Matsuda M."/>
            <person name="Matzkin L."/>
            <person name="McAllister B."/>
            <person name="McBride C.S."/>
            <person name="McKernan B."/>
            <person name="McKernan K."/>
            <person name="Mendez-Lago M."/>
            <person name="Minx P."/>
            <person name="Mollenhauer M.U."/>
            <person name="Montooth K."/>
            <person name="Mount S.M."/>
            <person name="Mu X."/>
            <person name="Myers E."/>
            <person name="Negre B."/>
            <person name="Newfeld S."/>
            <person name="Nielsen R."/>
            <person name="Noor M.A."/>
            <person name="O'Grady P."/>
            <person name="Pachter L."/>
            <person name="Papaceit M."/>
            <person name="Parisi M.J."/>
            <person name="Parisi M."/>
            <person name="Parts L."/>
            <person name="Pedersen J.S."/>
            <person name="Pesole G."/>
            <person name="Phillippy A.M."/>
            <person name="Ponting C.P."/>
            <person name="Pop M."/>
            <person name="Porcelli D."/>
            <person name="Powell J.R."/>
            <person name="Prohaska S."/>
            <person name="Pruitt K."/>
            <person name="Puig M."/>
            <person name="Quesneville H."/>
            <person name="Ram K.R."/>
            <person name="Rand D."/>
            <person name="Rasmussen M.D."/>
            <person name="Reed L.K."/>
            <person name="Reenan R."/>
            <person name="Reily A."/>
            <person name="Remington K.A."/>
            <person name="Rieger T.T."/>
            <person name="Ritchie M.G."/>
            <person name="Robin C."/>
            <person name="Rogers Y.H."/>
            <person name="Rohde C."/>
            <person name="Rozas J."/>
            <person name="Rubenfield M.J."/>
            <person name="Ruiz A."/>
            <person name="Russo S."/>
            <person name="Salzberg S.L."/>
            <person name="Sanchez-Gracia A."/>
            <person name="Saranga D.J."/>
            <person name="Sato H."/>
            <person name="Schaeffer S.W."/>
            <person name="Schatz M.C."/>
            <person name="Schlenke T."/>
            <person name="Schwartz R."/>
            <person name="Segarra C."/>
            <person name="Singh R.S."/>
            <person name="Sirot L."/>
            <person name="Sirota M."/>
            <person name="Sisneros N.B."/>
            <person name="Smith C.D."/>
            <person name="Smith T.F."/>
            <person name="Spieth J."/>
            <person name="Stage D.E."/>
            <person name="Stark A."/>
            <person name="Stephan W."/>
            <person name="Strausberg R.L."/>
            <person name="Strempel S."/>
            <person name="Sturgill D."/>
            <person name="Sutton G."/>
            <person name="Sutton G.G."/>
            <person name="Tao W."/>
            <person name="Teichmann S."/>
            <person name="Tobari Y.N."/>
            <person name="Tomimura Y."/>
            <person name="Tsolas J.M."/>
            <person name="Valente V.L."/>
            <person name="Venter E."/>
            <person name="Venter J.C."/>
            <person name="Vicario S."/>
            <person name="Vieira F.G."/>
            <person name="Vilella A.J."/>
            <person name="Villasante A."/>
            <person name="Walenz B."/>
            <person name="Wang J."/>
            <person name="Wasserman M."/>
            <person name="Watts T."/>
            <person name="Wilson D."/>
            <person name="Wilson R.K."/>
            <person name="Wing R.A."/>
            <person name="Wolfner M.F."/>
            <person name="Wong A."/>
            <person name="Wong G.K."/>
            <person name="Wu C.I."/>
            <person name="Wu G."/>
            <person name="Yamamoto D."/>
            <person name="Yang H.P."/>
            <person name="Yang S.P."/>
            <person name="Yorke J.A."/>
            <person name="Yoshida K."/>
            <person name="Zdobnov E."/>
            <person name="Zhang P."/>
            <person name="Zhang Y."/>
            <person name="Zimin A.V."/>
            <person name="Baldwin J."/>
            <person name="Abdouelleil A."/>
            <person name="Abdulkadir J."/>
            <person name="Abebe A."/>
            <person name="Abera B."/>
            <person name="Abreu J."/>
            <person name="Acer S.C."/>
            <person name="Aftuck L."/>
            <person name="Alexander A."/>
            <person name="An P."/>
            <person name="Anderson E."/>
            <person name="Anderson S."/>
            <person name="Arachi H."/>
            <person name="Azer M."/>
            <person name="Bachantsang P."/>
            <person name="Barry A."/>
            <person name="Bayul T."/>
            <person name="Berlin A."/>
            <person name="Bessette D."/>
            <person name="Bloom T."/>
            <person name="Blye J."/>
            <person name="Boguslavskiy L."/>
            <person name="Bonnet C."/>
            <person name="Boukhgalter B."/>
            <person name="Bourzgui I."/>
            <person name="Brown A."/>
            <person name="Cahill P."/>
            <person name="Channer S."/>
            <person name="Cheshatsang Y."/>
            <person name="Chuda L."/>
            <person name="Citroen M."/>
            <person name="Collymore A."/>
            <person name="Cooke P."/>
            <person name="Costello M."/>
            <person name="D'Aco K."/>
            <person name="Daza R."/>
            <person name="De Haan G."/>
            <person name="DeGray S."/>
            <person name="DeMaso C."/>
            <person name="Dhargay N."/>
            <person name="Dooley K."/>
            <person name="Dooley E."/>
            <person name="Doricent M."/>
            <person name="Dorje P."/>
            <person name="Dorjee K."/>
            <person name="Dupes A."/>
            <person name="Elong R."/>
            <person name="Falk J."/>
            <person name="Farina A."/>
            <person name="Faro S."/>
            <person name="Ferguson D."/>
            <person name="Fisher S."/>
            <person name="Foley C.D."/>
            <person name="Franke A."/>
            <person name="Friedrich D."/>
            <person name="Gadbois L."/>
            <person name="Gearin G."/>
            <person name="Gearin C.R."/>
            <person name="Giannoukos G."/>
            <person name="Goode T."/>
            <person name="Graham J."/>
            <person name="Grandbois E."/>
            <person name="Grewal S."/>
            <person name="Gyaltsen K."/>
            <person name="Hafez N."/>
            <person name="Hagos B."/>
            <person name="Hall J."/>
            <person name="Henson C."/>
            <person name="Hollinger A."/>
            <person name="Honan T."/>
            <person name="Huard M.D."/>
            <person name="Hughes L."/>
            <person name="Hurhula B."/>
            <person name="Husby M.E."/>
            <person name="Kamat A."/>
            <person name="Kanga B."/>
            <person name="Kashin S."/>
            <person name="Khazanovich D."/>
            <person name="Kisner P."/>
            <person name="Lance K."/>
            <person name="Lara M."/>
            <person name="Lee W."/>
            <person name="Lennon N."/>
            <person name="Letendre F."/>
            <person name="LeVine R."/>
            <person name="Lipovsky A."/>
            <person name="Liu X."/>
            <person name="Liu J."/>
            <person name="Liu S."/>
            <person name="Lokyitsang T."/>
            <person name="Lokyitsang Y."/>
            <person name="Lubonja R."/>
            <person name="Lui A."/>
            <person name="MacDonald P."/>
            <person name="Magnisalis V."/>
            <person name="Maru K."/>
            <person name="Matthews C."/>
            <person name="McCusker W."/>
            <person name="McDonough S."/>
            <person name="Mehta T."/>
            <person name="Meldrim J."/>
            <person name="Meneus L."/>
            <person name="Mihai O."/>
            <person name="Mihalev A."/>
            <person name="Mihova T."/>
            <person name="Mittelman R."/>
            <person name="Mlenga V."/>
            <person name="Montmayeur A."/>
            <person name="Mulrain L."/>
            <person name="Navidi A."/>
            <person name="Naylor J."/>
            <person name="Negash T."/>
            <person name="Nguyen T."/>
            <person name="Nguyen N."/>
            <person name="Nicol R."/>
            <person name="Norbu C."/>
            <person name="Norbu N."/>
            <person name="Novod N."/>
            <person name="O'Neill B."/>
            <person name="Osman S."/>
            <person name="Markiewicz E."/>
            <person name="Oyono O.L."/>
            <person name="Patti C."/>
            <person name="Phunkhang P."/>
            <person name="Pierre F."/>
            <person name="Priest M."/>
            <person name="Raghuraman S."/>
            <person name="Rege F."/>
            <person name="Reyes R."/>
            <person name="Rise C."/>
            <person name="Rogov P."/>
            <person name="Ross K."/>
            <person name="Ryan E."/>
            <person name="Settipalli S."/>
            <person name="Shea T."/>
            <person name="Sherpa N."/>
            <person name="Shi L."/>
            <person name="Shih D."/>
            <person name="Sparrow T."/>
            <person name="Spaulding J."/>
            <person name="Stalker J."/>
            <person name="Stange-Thomann N."/>
            <person name="Stavropoulos S."/>
            <person name="Stone C."/>
            <person name="Strader C."/>
            <person name="Tesfaye S."/>
            <person name="Thomson T."/>
            <person name="Thoulutsang Y."/>
            <person name="Thoulutsang D."/>
            <person name="Topham K."/>
            <person name="Topping I."/>
            <person name="Tsamla T."/>
            <person name="Vassiliev H."/>
            <person name="Vo A."/>
            <person name="Wangchuk T."/>
            <person name="Wangdi T."/>
            <person name="Weiand M."/>
            <person name="Wilkinson J."/>
            <person name="Wilson A."/>
            <person name="Yadav S."/>
            <person name="Young G."/>
            <person name="Yu Q."/>
            <person name="Zembek L."/>
            <person name="Zhong D."/>
            <person name="Zimmer A."/>
            <person name="Zwirko Z."/>
            <person name="Jaffe D.B."/>
            <person name="Alvarez P."/>
            <person name="Brockman W."/>
            <person name="Butler J."/>
            <person name="Chin C."/>
            <person name="Gnerre S."/>
            <person name="Grabherr M."/>
            <person name="Kleber M."/>
            <person name="Mauceli E."/>
            <person name="MacCallum I."/>
        </authorList>
    </citation>
    <scope>NUCLEOTIDE SEQUENCE [LARGE SCALE GENOMIC DNA]</scope>
    <source>
        <strain evidence="3">Tucson 14024-0371.13</strain>
    </source>
</reference>
<dbReference type="AlphaFoldDB" id="B3N0H4"/>
<sequence>MTKPKLQSLLLRTADRRQRSAFEKVSAAPRSCPKKLPKKATPKSSLGGAGGGAAAAARKMRSKRSFKPKSGTVMALRRDRAPSARSFDRRPLRKTTATATSAAKSRKIRPKSSSVSRKRSIRRTKLIDAGPGSRKIGGRGTPVLFLAKDSIAGHSNRKRAGAVKSGASHKRSHRKVLNYSRHRIDQRFMTMPMSRAHEGVDFFYHLGQRVNQPPVVGSFPAGRQMRLQGGYVGGMPGRLGGGGGGGLMGGVGGYGVNLSGGGAGGVGGGNAGNYGGGATGLVMSNGGHGLAAIAGGVATSGVGLSAKNVEVPLTNRLPIIDFISTNEFHNMYAPRKQRPRPFGR</sequence>
<dbReference type="HOGENOM" id="CLU_807173_0_0_1"/>
<feature type="compositionally biased region" description="Basic residues" evidence="1">
    <location>
        <begin position="32"/>
        <end position="41"/>
    </location>
</feature>
<dbReference type="Proteomes" id="UP000007801">
    <property type="component" value="Unassembled WGS sequence"/>
</dbReference>
<gene>
    <name evidence="2" type="primary">Dana\GF21849</name>
    <name evidence="2" type="synonym">dana_GLEANR_5747</name>
    <name evidence="2" type="ORF">GF21849</name>
</gene>
<proteinExistence type="predicted"/>
<protein>
    <submittedName>
        <fullName evidence="2">Uncharacterized protein</fullName>
    </submittedName>
</protein>
<feature type="compositionally biased region" description="Basic residues" evidence="1">
    <location>
        <begin position="104"/>
        <end position="120"/>
    </location>
</feature>
<dbReference type="EMBL" id="CH902640">
    <property type="protein sequence ID" value="EDV38378.1"/>
    <property type="molecule type" value="Genomic_DNA"/>
</dbReference>
<feature type="compositionally biased region" description="Basic and acidic residues" evidence="1">
    <location>
        <begin position="76"/>
        <end position="90"/>
    </location>
</feature>
<dbReference type="PhylomeDB" id="B3N0H4"/>
<dbReference type="STRING" id="7217.B3N0H4"/>
<dbReference type="KEGG" id="dan:6504519"/>
<feature type="compositionally biased region" description="Basic and acidic residues" evidence="1">
    <location>
        <begin position="13"/>
        <end position="22"/>
    </location>
</feature>